<evidence type="ECO:0000256" key="1">
    <source>
        <dbReference type="SAM" id="Phobius"/>
    </source>
</evidence>
<sequence length="135" mass="15430">MEKKTEFVSFWGDTVDCKELFIGIISSVFVSYAAFYGGKVYLSTHFASMGKNLIAGYSLFLGLVAAVVVAVIIARFFKPKRIFHEDECHFDQEKFIQEYDLDLEQEALHLKNSAPEIIEELKQLGLYSIFAEKEK</sequence>
<gene>
    <name evidence="2" type="ORF">SPACI_038570</name>
</gene>
<keyword evidence="3" id="KW-1185">Reference proteome</keyword>
<feature type="transmembrane region" description="Helical" evidence="1">
    <location>
        <begin position="54"/>
        <end position="77"/>
    </location>
</feature>
<keyword evidence="1" id="KW-0472">Membrane</keyword>
<accession>A0ABZ3J6P7</accession>
<name>A0ABZ3J6P7_SPOA4</name>
<keyword evidence="1" id="KW-1133">Transmembrane helix</keyword>
<dbReference type="RefSeq" id="WP_093796065.1">
    <property type="nucleotide sequence ID" value="NZ_CP155571.1"/>
</dbReference>
<keyword evidence="1" id="KW-0812">Transmembrane</keyword>
<dbReference type="EMBL" id="CP155571">
    <property type="protein sequence ID" value="XFO73750.1"/>
    <property type="molecule type" value="Genomic_DNA"/>
</dbReference>
<feature type="transmembrane region" description="Helical" evidence="1">
    <location>
        <begin position="20"/>
        <end position="42"/>
    </location>
</feature>
<evidence type="ECO:0000313" key="3">
    <source>
        <dbReference type="Proteomes" id="UP000216052"/>
    </source>
</evidence>
<organism evidence="2 3">
    <name type="scientific">Sporomusa acidovorans (strain ATCC 49682 / DSM 3132 / Mol)</name>
    <dbReference type="NCBI Taxonomy" id="1123286"/>
    <lineage>
        <taxon>Bacteria</taxon>
        <taxon>Bacillati</taxon>
        <taxon>Bacillota</taxon>
        <taxon>Negativicutes</taxon>
        <taxon>Selenomonadales</taxon>
        <taxon>Sporomusaceae</taxon>
        <taxon>Sporomusa</taxon>
    </lineage>
</organism>
<evidence type="ECO:0000313" key="2">
    <source>
        <dbReference type="EMBL" id="XFO73750.1"/>
    </source>
</evidence>
<proteinExistence type="predicted"/>
<protein>
    <submittedName>
        <fullName evidence="2">Uncharacterized protein</fullName>
    </submittedName>
</protein>
<reference evidence="2" key="1">
    <citation type="submission" date="2024-05" db="EMBL/GenBank/DDBJ databases">
        <title>Isolation and characterization of Sporomusa carbonis sp. nov., a carboxydotrophic hydrogenogen in the genus of Sporomusa isolated from a charcoal burning pile.</title>
        <authorList>
            <person name="Boeer T."/>
            <person name="Rosenbaum F."/>
            <person name="Eysell L."/>
            <person name="Mueller V."/>
            <person name="Daniel R."/>
            <person name="Poehlein A."/>
        </authorList>
    </citation>
    <scope>NUCLEOTIDE SEQUENCE [LARGE SCALE GENOMIC DNA]</scope>
    <source>
        <strain evidence="2">DSM 3132</strain>
    </source>
</reference>
<dbReference type="Proteomes" id="UP000216052">
    <property type="component" value="Chromosome"/>
</dbReference>